<organism evidence="3 4">
    <name type="scientific">Noviherbaspirillum sedimenti</name>
    <dbReference type="NCBI Taxonomy" id="2320865"/>
    <lineage>
        <taxon>Bacteria</taxon>
        <taxon>Pseudomonadati</taxon>
        <taxon>Pseudomonadota</taxon>
        <taxon>Betaproteobacteria</taxon>
        <taxon>Burkholderiales</taxon>
        <taxon>Oxalobacteraceae</taxon>
        <taxon>Noviherbaspirillum</taxon>
    </lineage>
</organism>
<evidence type="ECO:0000313" key="4">
    <source>
        <dbReference type="Proteomes" id="UP000266327"/>
    </source>
</evidence>
<dbReference type="PANTHER" id="PTHR21240:SF19">
    <property type="entry name" value="CATALYTIC_ HYDROLASE"/>
    <property type="match status" value="1"/>
</dbReference>
<keyword evidence="1" id="KW-0456">Lyase</keyword>
<proteinExistence type="predicted"/>
<dbReference type="Pfam" id="PF04909">
    <property type="entry name" value="Amidohydro_2"/>
    <property type="match status" value="1"/>
</dbReference>
<evidence type="ECO:0000313" key="3">
    <source>
        <dbReference type="EMBL" id="RJG04444.1"/>
    </source>
</evidence>
<dbReference type="Proteomes" id="UP000266327">
    <property type="component" value="Unassembled WGS sequence"/>
</dbReference>
<evidence type="ECO:0000256" key="1">
    <source>
        <dbReference type="ARBA" id="ARBA00023239"/>
    </source>
</evidence>
<name>A0A3A3G9I5_9BURK</name>
<dbReference type="PANTHER" id="PTHR21240">
    <property type="entry name" value="2-AMINO-3-CARBOXYLMUCONATE-6-SEMIALDEHYDE DECARBOXYLASE"/>
    <property type="match status" value="1"/>
</dbReference>
<dbReference type="OrthoDB" id="8628355at2"/>
<evidence type="ECO:0000259" key="2">
    <source>
        <dbReference type="Pfam" id="PF04909"/>
    </source>
</evidence>
<accession>A0A3A3G9I5</accession>
<dbReference type="EMBL" id="QYUQ01000002">
    <property type="protein sequence ID" value="RJG04444.1"/>
    <property type="molecule type" value="Genomic_DNA"/>
</dbReference>
<dbReference type="Gene3D" id="3.20.20.140">
    <property type="entry name" value="Metal-dependent hydrolases"/>
    <property type="match status" value="1"/>
</dbReference>
<dbReference type="AlphaFoldDB" id="A0A3A3G9I5"/>
<dbReference type="InterPro" id="IPR032466">
    <property type="entry name" value="Metal_Hydrolase"/>
</dbReference>
<dbReference type="GO" id="GO:0016831">
    <property type="term" value="F:carboxy-lyase activity"/>
    <property type="evidence" value="ECO:0007669"/>
    <property type="project" value="InterPro"/>
</dbReference>
<comment type="caution">
    <text evidence="3">The sequence shown here is derived from an EMBL/GenBank/DDBJ whole genome shotgun (WGS) entry which is preliminary data.</text>
</comment>
<keyword evidence="4" id="KW-1185">Reference proteome</keyword>
<dbReference type="SUPFAM" id="SSF51556">
    <property type="entry name" value="Metallo-dependent hydrolases"/>
    <property type="match status" value="1"/>
</dbReference>
<dbReference type="InterPro" id="IPR006680">
    <property type="entry name" value="Amidohydro-rel"/>
</dbReference>
<keyword evidence="3" id="KW-0378">Hydrolase</keyword>
<gene>
    <name evidence="3" type="ORF">D3878_14810</name>
</gene>
<sequence length="262" mass="29445">MDCWVNTNLGAPEGDANYLFPGLAERWARGTTLSQLCDEMDAAGIEKAVLVSGYGTGDTLSWVKDAVNRFPERFAASHIIDPRQGMDAVRLVDSLVRNDGYRLIRMMALMTQKPYDDAIYFPIYSKCAELGVPVSVNVGFPGPRVPSKCQDPFALDEVCHFFPELKIIMAHGGEPWTDLCVKLMLKWPNLFYMTSAFAPKHIPAAIIRYLNTRGADRIMWASDYPVLTFERCMKEIAGLEIRDEETLAKFVAENARKLFFSA</sequence>
<protein>
    <submittedName>
        <fullName evidence="3">Amidohydrolase</fullName>
    </submittedName>
</protein>
<reference evidence="4" key="1">
    <citation type="submission" date="2018-09" db="EMBL/GenBank/DDBJ databases">
        <authorList>
            <person name="Zhu H."/>
        </authorList>
    </citation>
    <scope>NUCLEOTIDE SEQUENCE [LARGE SCALE GENOMIC DNA]</scope>
    <source>
        <strain evidence="4">K1S02-23</strain>
    </source>
</reference>
<dbReference type="InterPro" id="IPR032465">
    <property type="entry name" value="ACMSD"/>
</dbReference>
<dbReference type="GO" id="GO:0016787">
    <property type="term" value="F:hydrolase activity"/>
    <property type="evidence" value="ECO:0007669"/>
    <property type="project" value="UniProtKB-KW"/>
</dbReference>
<feature type="domain" description="Amidohydrolase-related" evidence="2">
    <location>
        <begin position="39"/>
        <end position="259"/>
    </location>
</feature>